<feature type="transmembrane region" description="Helical" evidence="10">
    <location>
        <begin position="199"/>
        <end position="231"/>
    </location>
</feature>
<dbReference type="GeneID" id="103581396"/>
<dbReference type="CDD" id="cd15222">
    <property type="entry name" value="7tmA_OR51-like"/>
    <property type="match status" value="1"/>
</dbReference>
<evidence type="ECO:0000256" key="5">
    <source>
        <dbReference type="ARBA" id="ARBA00022989"/>
    </source>
</evidence>
<reference evidence="13" key="1">
    <citation type="submission" date="2025-08" db="UniProtKB">
        <authorList>
            <consortium name="RefSeq"/>
        </authorList>
    </citation>
    <scope>IDENTIFICATION</scope>
</reference>
<evidence type="ECO:0000256" key="4">
    <source>
        <dbReference type="ARBA" id="ARBA00022725"/>
    </source>
</evidence>
<keyword evidence="7 10" id="KW-0472">Membrane</keyword>
<sequence length="362" mass="40137">MSPPNQTSDNHQTFFTLTGIPGMPEKDFWLALSLCLLYSTTFLGNVIILAIKVERSLYEPMYYFLAMLAATDLSFSLSSMPTMVSVHWFNVSSVTSDACLTQMFFIHTFGGVESGVLVAMAYDHFVAIRFPLQYATILTHSVISKIGAAVLLRSVGAVLPVPFLIKRLPFCHSSILSHAYCLHQDAMRLAYADTHVNSIYGLLAVIFIIVLGALILLVSYILILQAILGIASKEERLKALNTCLFHICAVLLFYVPLIGMTLIHHYGKHLSRVIHTFMADIYLLLPPVLKPIVCSVRTKQFDSGLSSCSVRAGLALNGTYYFCAYAIESEKGTKCSTVQHKFLKKWKCSISLLFNTVVTGHT</sequence>
<dbReference type="InterPro" id="IPR017452">
    <property type="entry name" value="GPCR_Rhodpsn_7TM"/>
</dbReference>
<feature type="transmembrane region" description="Helical" evidence="10">
    <location>
        <begin position="28"/>
        <end position="51"/>
    </location>
</feature>
<dbReference type="PRINTS" id="PR00245">
    <property type="entry name" value="OLFACTORYR"/>
</dbReference>
<accession>A0ABM0PZC1</accession>
<dbReference type="PANTHER" id="PTHR26450">
    <property type="entry name" value="OLFACTORY RECEPTOR 56B1-RELATED"/>
    <property type="match status" value="1"/>
</dbReference>
<feature type="transmembrane region" description="Helical" evidence="10">
    <location>
        <begin position="269"/>
        <end position="289"/>
    </location>
</feature>
<keyword evidence="5 10" id="KW-1133">Transmembrane helix</keyword>
<dbReference type="InterPro" id="IPR000276">
    <property type="entry name" value="GPCR_Rhodpsn"/>
</dbReference>
<keyword evidence="12" id="KW-1185">Reference proteome</keyword>
<dbReference type="Gene3D" id="1.20.1070.10">
    <property type="entry name" value="Rhodopsin 7-helix transmembrane proteins"/>
    <property type="match status" value="1"/>
</dbReference>
<feature type="transmembrane region" description="Helical" evidence="10">
    <location>
        <begin position="104"/>
        <end position="125"/>
    </location>
</feature>
<dbReference type="InterPro" id="IPR050402">
    <property type="entry name" value="OR51/52/56-like"/>
</dbReference>
<dbReference type="RefSeq" id="XP_008561462.1">
    <property type="nucleotide sequence ID" value="XM_008563240.1"/>
</dbReference>
<evidence type="ECO:0000256" key="2">
    <source>
        <dbReference type="ARBA" id="ARBA00022606"/>
    </source>
</evidence>
<evidence type="ECO:0000256" key="3">
    <source>
        <dbReference type="ARBA" id="ARBA00022692"/>
    </source>
</evidence>
<evidence type="ECO:0000256" key="8">
    <source>
        <dbReference type="ARBA" id="ARBA00023170"/>
    </source>
</evidence>
<keyword evidence="3 10" id="KW-0812">Transmembrane</keyword>
<keyword evidence="2" id="KW-0716">Sensory transduction</keyword>
<evidence type="ECO:0000313" key="13">
    <source>
        <dbReference type="RefSeq" id="XP_008561462.1"/>
    </source>
</evidence>
<evidence type="ECO:0000313" key="12">
    <source>
        <dbReference type="Proteomes" id="UP000694923"/>
    </source>
</evidence>
<dbReference type="PRINTS" id="PR00237">
    <property type="entry name" value="GPCRRHODOPSN"/>
</dbReference>
<feature type="transmembrane region" description="Helical" evidence="10">
    <location>
        <begin position="243"/>
        <end position="263"/>
    </location>
</feature>
<keyword evidence="4" id="KW-0552">Olfaction</keyword>
<dbReference type="SUPFAM" id="SSF81321">
    <property type="entry name" value="Family A G protein-coupled receptor-like"/>
    <property type="match status" value="1"/>
</dbReference>
<feature type="transmembrane region" description="Helical" evidence="10">
    <location>
        <begin position="63"/>
        <end position="84"/>
    </location>
</feature>
<evidence type="ECO:0000259" key="11">
    <source>
        <dbReference type="PROSITE" id="PS50262"/>
    </source>
</evidence>
<dbReference type="PANTHER" id="PTHR26450:SF399">
    <property type="entry name" value="OLFACTORY RECEPTOR"/>
    <property type="match status" value="1"/>
</dbReference>
<organism evidence="12 13">
    <name type="scientific">Galeopterus variegatus</name>
    <name type="common">Malayan flying lemur</name>
    <name type="synonym">Cynocephalus variegatus</name>
    <dbReference type="NCBI Taxonomy" id="482537"/>
    <lineage>
        <taxon>Eukaryota</taxon>
        <taxon>Metazoa</taxon>
        <taxon>Chordata</taxon>
        <taxon>Craniata</taxon>
        <taxon>Vertebrata</taxon>
        <taxon>Euteleostomi</taxon>
        <taxon>Mammalia</taxon>
        <taxon>Eutheria</taxon>
        <taxon>Euarchontoglires</taxon>
        <taxon>Dermoptera</taxon>
        <taxon>Cynocephalidae</taxon>
        <taxon>Galeopterus</taxon>
    </lineage>
</organism>
<evidence type="ECO:0000256" key="9">
    <source>
        <dbReference type="ARBA" id="ARBA00023224"/>
    </source>
</evidence>
<dbReference type="Proteomes" id="UP000694923">
    <property type="component" value="Unplaced"/>
</dbReference>
<protein>
    <submittedName>
        <fullName evidence="13">Olfactory receptor 51H1</fullName>
    </submittedName>
</protein>
<proteinExistence type="predicted"/>
<evidence type="ECO:0000256" key="6">
    <source>
        <dbReference type="ARBA" id="ARBA00023040"/>
    </source>
</evidence>
<dbReference type="InterPro" id="IPR000725">
    <property type="entry name" value="Olfact_rcpt"/>
</dbReference>
<comment type="subcellular location">
    <subcellularLocation>
        <location evidence="1">Membrane</location>
        <topology evidence="1">Multi-pass membrane protein</topology>
    </subcellularLocation>
</comment>
<feature type="transmembrane region" description="Helical" evidence="10">
    <location>
        <begin position="146"/>
        <end position="165"/>
    </location>
</feature>
<keyword evidence="9" id="KW-0807">Transducer</keyword>
<evidence type="ECO:0000256" key="1">
    <source>
        <dbReference type="ARBA" id="ARBA00004141"/>
    </source>
</evidence>
<dbReference type="PROSITE" id="PS50262">
    <property type="entry name" value="G_PROTEIN_RECEP_F1_2"/>
    <property type="match status" value="1"/>
</dbReference>
<keyword evidence="8 13" id="KW-0675">Receptor</keyword>
<evidence type="ECO:0000256" key="10">
    <source>
        <dbReference type="SAM" id="Phobius"/>
    </source>
</evidence>
<dbReference type="Pfam" id="PF13853">
    <property type="entry name" value="7tm_4"/>
    <property type="match status" value="1"/>
</dbReference>
<feature type="domain" description="G-protein coupled receptors family 1 profile" evidence="11">
    <location>
        <begin position="44"/>
        <end position="294"/>
    </location>
</feature>
<name>A0ABM0PZC1_GALVR</name>
<keyword evidence="6" id="KW-0297">G-protein coupled receptor</keyword>
<gene>
    <name evidence="13" type="primary">LOC103581396</name>
</gene>
<evidence type="ECO:0000256" key="7">
    <source>
        <dbReference type="ARBA" id="ARBA00023136"/>
    </source>
</evidence>